<evidence type="ECO:0000256" key="1">
    <source>
        <dbReference type="SAM" id="Phobius"/>
    </source>
</evidence>
<feature type="transmembrane region" description="Helical" evidence="1">
    <location>
        <begin position="6"/>
        <end position="27"/>
    </location>
</feature>
<protein>
    <submittedName>
        <fullName evidence="2">Uncharacterized protein</fullName>
    </submittedName>
</protein>
<gene>
    <name evidence="2" type="ORF">PENNAL_c0024G03130</name>
</gene>
<proteinExistence type="predicted"/>
<name>A0A1V6YCV0_PENNA</name>
<comment type="caution">
    <text evidence="2">The sequence shown here is derived from an EMBL/GenBank/DDBJ whole genome shotgun (WGS) entry which is preliminary data.</text>
</comment>
<organism evidence="2 3">
    <name type="scientific">Penicillium nalgiovense</name>
    <dbReference type="NCBI Taxonomy" id="60175"/>
    <lineage>
        <taxon>Eukaryota</taxon>
        <taxon>Fungi</taxon>
        <taxon>Dikarya</taxon>
        <taxon>Ascomycota</taxon>
        <taxon>Pezizomycotina</taxon>
        <taxon>Eurotiomycetes</taxon>
        <taxon>Eurotiomycetidae</taxon>
        <taxon>Eurotiales</taxon>
        <taxon>Aspergillaceae</taxon>
        <taxon>Penicillium</taxon>
    </lineage>
</organism>
<dbReference type="Proteomes" id="UP000191691">
    <property type="component" value="Unassembled WGS sequence"/>
</dbReference>
<keyword evidence="3" id="KW-1185">Reference proteome</keyword>
<reference evidence="3" key="1">
    <citation type="journal article" date="2017" name="Nat. Microbiol.">
        <title>Global analysis of biosynthetic gene clusters reveals vast potential of secondary metabolite production in Penicillium species.</title>
        <authorList>
            <person name="Nielsen J.C."/>
            <person name="Grijseels S."/>
            <person name="Prigent S."/>
            <person name="Ji B."/>
            <person name="Dainat J."/>
            <person name="Nielsen K.F."/>
            <person name="Frisvad J.C."/>
            <person name="Workman M."/>
            <person name="Nielsen J."/>
        </authorList>
    </citation>
    <scope>NUCLEOTIDE SEQUENCE [LARGE SCALE GENOMIC DNA]</scope>
    <source>
        <strain evidence="3">IBT 13039</strain>
    </source>
</reference>
<dbReference type="AlphaFoldDB" id="A0A1V6YCV0"/>
<sequence>MQHDGIVIQSCFPTIALVVYSTFLLIAASKYQAAFFAASVFMTSRIDCIQVSILNSTDGRGTGPSGESNLLLDLTLGLFLCSKDVHIPNQGIKPPAELPQRPAVGASAGCVILVSNNSGSCLDGPSLANDGSASMIDPAVSG</sequence>
<evidence type="ECO:0000313" key="3">
    <source>
        <dbReference type="Proteomes" id="UP000191691"/>
    </source>
</evidence>
<dbReference type="EMBL" id="MOOB01000024">
    <property type="protein sequence ID" value="OQE85257.1"/>
    <property type="molecule type" value="Genomic_DNA"/>
</dbReference>
<dbReference type="OMA" id="SIVATWM"/>
<keyword evidence="1" id="KW-0472">Membrane</keyword>
<accession>A0A1V6YCV0</accession>
<keyword evidence="1" id="KW-1133">Transmembrane helix</keyword>
<keyword evidence="1" id="KW-0812">Transmembrane</keyword>
<evidence type="ECO:0000313" key="2">
    <source>
        <dbReference type="EMBL" id="OQE85257.1"/>
    </source>
</evidence>